<keyword evidence="2" id="KW-1185">Reference proteome</keyword>
<organism evidence="1 2">
    <name type="scientific">Metapseudomonas otitidis</name>
    <dbReference type="NCBI Taxonomy" id="319939"/>
    <lineage>
        <taxon>Bacteria</taxon>
        <taxon>Pseudomonadati</taxon>
        <taxon>Pseudomonadota</taxon>
        <taxon>Gammaproteobacteria</taxon>
        <taxon>Pseudomonadales</taxon>
        <taxon>Pseudomonadaceae</taxon>
        <taxon>Metapseudomonas</taxon>
    </lineage>
</organism>
<dbReference type="Proteomes" id="UP001273935">
    <property type="component" value="Unassembled WGS sequence"/>
</dbReference>
<dbReference type="GO" id="GO:0003677">
    <property type="term" value="F:DNA binding"/>
    <property type="evidence" value="ECO:0007669"/>
    <property type="project" value="UniProtKB-KW"/>
</dbReference>
<gene>
    <name evidence="1" type="ORF">R0G64_27780</name>
</gene>
<proteinExistence type="predicted"/>
<dbReference type="InterPro" id="IPR035411">
    <property type="entry name" value="Putative_G5P"/>
</dbReference>
<comment type="caution">
    <text evidence="1">The sequence shown here is derived from an EMBL/GenBank/DDBJ whole genome shotgun (WGS) entry which is preliminary data.</text>
</comment>
<accession>A0ABU3XZC5</accession>
<evidence type="ECO:0000313" key="1">
    <source>
        <dbReference type="EMBL" id="MDV3443218.1"/>
    </source>
</evidence>
<evidence type="ECO:0000313" key="2">
    <source>
        <dbReference type="Proteomes" id="UP001273935"/>
    </source>
</evidence>
<keyword evidence="1" id="KW-0238">DNA-binding</keyword>
<dbReference type="EMBL" id="JAWJUL010000168">
    <property type="protein sequence ID" value="MDV3443218.1"/>
    <property type="molecule type" value="Genomic_DNA"/>
</dbReference>
<dbReference type="RefSeq" id="WP_317234580.1">
    <property type="nucleotide sequence ID" value="NZ_JAWJUL010000168.1"/>
</dbReference>
<reference evidence="1 2" key="1">
    <citation type="submission" date="2023-10" db="EMBL/GenBank/DDBJ databases">
        <title>Pseudomonas otitidis isolated from a paediatric patient with cystic fibrosis in Chile.</title>
        <authorList>
            <person name="Amsteins-Romero L."/>
            <person name="Opazo-Capurro A."/>
            <person name="Matus-Kohler M."/>
            <person name="Gonzalez-Rocha G."/>
        </authorList>
    </citation>
    <scope>NUCLEOTIDE SEQUENCE [LARGE SCALE GENOMIC DNA]</scope>
    <source>
        <strain evidence="1 2">P-714</strain>
    </source>
</reference>
<sequence>MLVLIGLCHGYNQTTRNFGDNTYVDHNLLIEVETINRYGFPERKTEAVKFSKSMIEKGMQHVWDQLKGQQVSVPVFVSCWVSKANKAGYDLYVGGDGKPINLQLVQTAEKPAPAVRSAS</sequence>
<name>A0ABU3XZC5_9GAMM</name>
<protein>
    <submittedName>
        <fullName evidence="1">DNA-binding protein</fullName>
    </submittedName>
</protein>
<dbReference type="Pfam" id="PF17426">
    <property type="entry name" value="Putative_G5P"/>
    <property type="match status" value="1"/>
</dbReference>